<proteinExistence type="inferred from homology"/>
<keyword evidence="4 7" id="KW-0808">Transferase</keyword>
<evidence type="ECO:0000256" key="6">
    <source>
        <dbReference type="ARBA" id="ARBA00047942"/>
    </source>
</evidence>
<dbReference type="GO" id="GO:0009307">
    <property type="term" value="P:DNA restriction-modification system"/>
    <property type="evidence" value="ECO:0007669"/>
    <property type="project" value="InterPro"/>
</dbReference>
<accession>A0A1X9TPP8</accession>
<dbReference type="Proteomes" id="UP000460351">
    <property type="component" value="Unassembled WGS sequence"/>
</dbReference>
<dbReference type="PROSITE" id="PS00092">
    <property type="entry name" value="N6_MTASE"/>
    <property type="match status" value="1"/>
</dbReference>
<dbReference type="REBASE" id="202327">
    <property type="entry name" value="M.Eco5CRE51ORF22395P"/>
</dbReference>
<dbReference type="InterPro" id="IPR023095">
    <property type="entry name" value="Ade_MeTrfase_dom_2"/>
</dbReference>
<comment type="caution">
    <text evidence="8">The sequence shown here is derived from an EMBL/GenBank/DDBJ whole genome shotgun (WGS) entry which is preliminary data.</text>
</comment>
<evidence type="ECO:0000313" key="8">
    <source>
        <dbReference type="EMBL" id="MQS30020.1"/>
    </source>
</evidence>
<dbReference type="GO" id="GO:0032259">
    <property type="term" value="P:methylation"/>
    <property type="evidence" value="ECO:0007669"/>
    <property type="project" value="UniProtKB-KW"/>
</dbReference>
<dbReference type="GO" id="GO:1904047">
    <property type="term" value="F:S-adenosyl-L-methionine binding"/>
    <property type="evidence" value="ECO:0007669"/>
    <property type="project" value="TreeGrafter"/>
</dbReference>
<dbReference type="GO" id="GO:0006298">
    <property type="term" value="P:mismatch repair"/>
    <property type="evidence" value="ECO:0007669"/>
    <property type="project" value="TreeGrafter"/>
</dbReference>
<gene>
    <name evidence="8" type="ORF">E4K51_07475</name>
</gene>
<dbReference type="InterPro" id="IPR002052">
    <property type="entry name" value="DNA_methylase_N6_adenine_CS"/>
</dbReference>
<dbReference type="InterPro" id="IPR012263">
    <property type="entry name" value="M_m6A_EcoRV"/>
</dbReference>
<dbReference type="InterPro" id="IPR012327">
    <property type="entry name" value="MeTrfase_D12"/>
</dbReference>
<dbReference type="AlphaFoldDB" id="A0A1X9TPP8"/>
<dbReference type="RefSeq" id="WP_042345965.1">
    <property type="nucleotide sequence ID" value="NZ_BNGA01000001.1"/>
</dbReference>
<reference evidence="8 9" key="1">
    <citation type="journal article" date="2019" name="Microorganisms">
        <title>Characteristics of Carbapenem-Resistant and Colistin-Resistant Escherichia coli Co-Producing NDM-1 and MCR-1 from Pig Farms in China.</title>
        <authorList>
            <person name="Peng Z."/>
            <person name="Li X."/>
            <person name="Hu Z."/>
            <person name="Li Z."/>
            <person name="Lv Y."/>
            <person name="Lei M."/>
            <person name="Wu B."/>
            <person name="Chen H."/>
            <person name="Wang X."/>
        </authorList>
    </citation>
    <scope>NUCLEOTIDE SEQUENCE [LARGE SCALE GENOMIC DNA]</scope>
    <source>
        <strain evidence="8 9">RXD010</strain>
    </source>
</reference>
<dbReference type="GO" id="GO:0043565">
    <property type="term" value="F:sequence-specific DNA binding"/>
    <property type="evidence" value="ECO:0007669"/>
    <property type="project" value="TreeGrafter"/>
</dbReference>
<evidence type="ECO:0000256" key="2">
    <source>
        <dbReference type="ARBA" id="ARBA00011900"/>
    </source>
</evidence>
<dbReference type="GO" id="GO:0009007">
    <property type="term" value="F:site-specific DNA-methyltransferase (adenine-specific) activity"/>
    <property type="evidence" value="ECO:0007669"/>
    <property type="project" value="UniProtKB-UniRule"/>
</dbReference>
<protein>
    <recommendedName>
        <fullName evidence="2 7">Site-specific DNA-methyltransferase (adenine-specific)</fullName>
        <ecNumber evidence="2 7">2.1.1.72</ecNumber>
    </recommendedName>
</protein>
<dbReference type="Gene3D" id="1.10.1020.10">
    <property type="entry name" value="Adenine-specific Methyltransferase, Domain 2"/>
    <property type="match status" value="1"/>
</dbReference>
<dbReference type="Gene3D" id="3.40.50.150">
    <property type="entry name" value="Vaccinia Virus protein VP39"/>
    <property type="match status" value="1"/>
</dbReference>
<dbReference type="InterPro" id="IPR029063">
    <property type="entry name" value="SAM-dependent_MTases_sf"/>
</dbReference>
<comment type="catalytic activity">
    <reaction evidence="6 7">
        <text>a 2'-deoxyadenosine in DNA + S-adenosyl-L-methionine = an N(6)-methyl-2'-deoxyadenosine in DNA + S-adenosyl-L-homocysteine + H(+)</text>
        <dbReference type="Rhea" id="RHEA:15197"/>
        <dbReference type="Rhea" id="RHEA-COMP:12418"/>
        <dbReference type="Rhea" id="RHEA-COMP:12419"/>
        <dbReference type="ChEBI" id="CHEBI:15378"/>
        <dbReference type="ChEBI" id="CHEBI:57856"/>
        <dbReference type="ChEBI" id="CHEBI:59789"/>
        <dbReference type="ChEBI" id="CHEBI:90615"/>
        <dbReference type="ChEBI" id="CHEBI:90616"/>
        <dbReference type="EC" id="2.1.1.72"/>
    </reaction>
</comment>
<keyword evidence="5 7" id="KW-0949">S-adenosyl-L-methionine</keyword>
<evidence type="ECO:0000256" key="1">
    <source>
        <dbReference type="ARBA" id="ARBA00006594"/>
    </source>
</evidence>
<dbReference type="EC" id="2.1.1.72" evidence="2 7"/>
<evidence type="ECO:0000256" key="3">
    <source>
        <dbReference type="ARBA" id="ARBA00022603"/>
    </source>
</evidence>
<dbReference type="PRINTS" id="PR00505">
    <property type="entry name" value="D12N6MTFRASE"/>
</dbReference>
<evidence type="ECO:0000256" key="4">
    <source>
        <dbReference type="ARBA" id="ARBA00022679"/>
    </source>
</evidence>
<dbReference type="Pfam" id="PF02086">
    <property type="entry name" value="MethyltransfD12"/>
    <property type="match status" value="1"/>
</dbReference>
<organism evidence="8 9">
    <name type="scientific">Escherichia coli</name>
    <dbReference type="NCBI Taxonomy" id="562"/>
    <lineage>
        <taxon>Bacteria</taxon>
        <taxon>Pseudomonadati</taxon>
        <taxon>Pseudomonadota</taxon>
        <taxon>Gammaproteobacteria</taxon>
        <taxon>Enterobacterales</taxon>
        <taxon>Enterobacteriaceae</taxon>
        <taxon>Escherichia</taxon>
    </lineage>
</organism>
<evidence type="ECO:0000256" key="7">
    <source>
        <dbReference type="RuleBase" id="RU361257"/>
    </source>
</evidence>
<keyword evidence="3 7" id="KW-0489">Methyltransferase</keyword>
<name>A0A1X9TPP8_ECOLX</name>
<sequence length="269" mass="30180">MSKPFLKWAGGKYTQLADLFVHIPAGKRLIEPFVGGGSVFLNSDKHADYLLADVNPDLINLYQMLAVVPDEVELKARWMFEHMRSPDGYELIRSEFNAQTLDATERAAAFLYLNRHCFNGLMRYNQANKFNVGWGGYKAPYYPLVEMKSFAAMAHNCVFMTADYRRTISLAGKGDVVYCDPPYEPMPGTTGFTAYAAGGFSWENQVDLAKQCVSAFHRGARVVISNSSAPKVLDLYREHGFNLQFIKARRSISCKSSTREVAKDVVAIL</sequence>
<evidence type="ECO:0000256" key="5">
    <source>
        <dbReference type="ARBA" id="ARBA00022691"/>
    </source>
</evidence>
<comment type="similarity">
    <text evidence="1 7">Belongs to the N(4)/N(6)-methyltransferase family.</text>
</comment>
<evidence type="ECO:0000313" key="9">
    <source>
        <dbReference type="Proteomes" id="UP000460351"/>
    </source>
</evidence>
<dbReference type="SUPFAM" id="SSF53335">
    <property type="entry name" value="S-adenosyl-L-methionine-dependent methyltransferases"/>
    <property type="match status" value="1"/>
</dbReference>
<dbReference type="PIRSF" id="PIRSF000398">
    <property type="entry name" value="M_m6A_EcoRV"/>
    <property type="match status" value="1"/>
</dbReference>
<dbReference type="EMBL" id="SQQU01000008">
    <property type="protein sequence ID" value="MQS30020.1"/>
    <property type="molecule type" value="Genomic_DNA"/>
</dbReference>
<dbReference type="NCBIfam" id="TIGR00571">
    <property type="entry name" value="dam"/>
    <property type="match status" value="1"/>
</dbReference>
<dbReference type="PANTHER" id="PTHR30481">
    <property type="entry name" value="DNA ADENINE METHYLASE"/>
    <property type="match status" value="1"/>
</dbReference>
<dbReference type="PANTHER" id="PTHR30481:SF3">
    <property type="entry name" value="DNA ADENINE METHYLASE"/>
    <property type="match status" value="1"/>
</dbReference>